<evidence type="ECO:0000259" key="1">
    <source>
        <dbReference type="Pfam" id="PF00646"/>
    </source>
</evidence>
<dbReference type="EMBL" id="GL379807">
    <property type="protein sequence ID" value="EGT41541.1"/>
    <property type="molecule type" value="Genomic_DNA"/>
</dbReference>
<feature type="domain" description="F-box" evidence="1">
    <location>
        <begin position="7"/>
        <end position="39"/>
    </location>
</feature>
<dbReference type="InParanoid" id="G0MQI3"/>
<accession>G0MQI3</accession>
<organism evidence="3">
    <name type="scientific">Caenorhabditis brenneri</name>
    <name type="common">Nematode worm</name>
    <dbReference type="NCBI Taxonomy" id="135651"/>
    <lineage>
        <taxon>Eukaryota</taxon>
        <taxon>Metazoa</taxon>
        <taxon>Ecdysozoa</taxon>
        <taxon>Nematoda</taxon>
        <taxon>Chromadorea</taxon>
        <taxon>Rhabditida</taxon>
        <taxon>Rhabditina</taxon>
        <taxon>Rhabditomorpha</taxon>
        <taxon>Rhabditoidea</taxon>
        <taxon>Rhabditidae</taxon>
        <taxon>Peloderinae</taxon>
        <taxon>Caenorhabditis</taxon>
    </lineage>
</organism>
<dbReference type="InterPro" id="IPR001810">
    <property type="entry name" value="F-box_dom"/>
</dbReference>
<gene>
    <name evidence="2" type="ORF">CAEBREN_13938</name>
</gene>
<dbReference type="Proteomes" id="UP000008068">
    <property type="component" value="Unassembled WGS sequence"/>
</dbReference>
<dbReference type="PANTHER" id="PTHR21503:SF8">
    <property type="entry name" value="F-BOX ASSOCIATED DOMAIN-CONTAINING PROTEIN-RELATED"/>
    <property type="match status" value="1"/>
</dbReference>
<name>G0MQI3_CAEBE</name>
<sequence>MPIRLYRIPFLAIKIILNQMEPCEIFMFSQTSSKARRLTKFYKMSLALILKGDSDHFMFTRTSKKPTLANSIYLSDSPRQYSKSVVFDQNKKVPCDIEFKNNPDWRRGDFVDIHANCLNRMDMRKSVFKYFVDSFTVRVTSLFLSSNNIGDRYQILEYTKRSGLNFQKINWCGTCADDPFFADVFDGLTANFFAFRLTRKTDMFCHTRFQNARVNKLFLIGGQLNPTANLTDFLNCGSVHISYHYESVGKIPDEKLNAFIKSWLTSNSPLTLLQIEMRAPNWKQVIKQVEGVQKDGRVYKLFKDGVEAAHILYRDKCFFFVEKKLRDSSDESDLFLGCVQTKCSLAEQLR</sequence>
<evidence type="ECO:0000313" key="3">
    <source>
        <dbReference type="Proteomes" id="UP000008068"/>
    </source>
</evidence>
<dbReference type="AlphaFoldDB" id="G0MQI3"/>
<dbReference type="PANTHER" id="PTHR21503">
    <property type="entry name" value="F-BOX-CONTAINING HYPOTHETICAL PROTEIN C.ELEGANS"/>
    <property type="match status" value="1"/>
</dbReference>
<evidence type="ECO:0000313" key="2">
    <source>
        <dbReference type="EMBL" id="EGT41541.1"/>
    </source>
</evidence>
<dbReference type="Pfam" id="PF00646">
    <property type="entry name" value="F-box"/>
    <property type="match status" value="1"/>
</dbReference>
<reference evidence="3" key="1">
    <citation type="submission" date="2011-07" db="EMBL/GenBank/DDBJ databases">
        <authorList>
            <consortium name="Caenorhabditis brenneri Sequencing and Analysis Consortium"/>
            <person name="Wilson R.K."/>
        </authorList>
    </citation>
    <scope>NUCLEOTIDE SEQUENCE [LARGE SCALE GENOMIC DNA]</scope>
    <source>
        <strain evidence="3">PB2801</strain>
    </source>
</reference>
<keyword evidence="3" id="KW-1185">Reference proteome</keyword>
<protein>
    <recommendedName>
        <fullName evidence="1">F-box domain-containing protein</fullName>
    </recommendedName>
</protein>
<proteinExistence type="predicted"/>
<dbReference type="HOGENOM" id="CLU_931348_0_0_1"/>